<dbReference type="Proteomes" id="UP000544872">
    <property type="component" value="Unassembled WGS sequence"/>
</dbReference>
<dbReference type="InterPro" id="IPR006840">
    <property type="entry name" value="ChaC"/>
</dbReference>
<dbReference type="AlphaFoldDB" id="A0A7W9ZIM9"/>
<dbReference type="EMBL" id="JACIIX010000008">
    <property type="protein sequence ID" value="MBB6210959.1"/>
    <property type="molecule type" value="Genomic_DNA"/>
</dbReference>
<dbReference type="PANTHER" id="PTHR12192">
    <property type="entry name" value="CATION TRANSPORT PROTEIN CHAC-RELATED"/>
    <property type="match status" value="1"/>
</dbReference>
<protein>
    <recommendedName>
        <fullName evidence="1">glutathione-specific gamma-glutamylcyclotransferase</fullName>
        <ecNumber evidence="1">4.3.2.7</ecNumber>
    </recommendedName>
</protein>
<evidence type="ECO:0000256" key="1">
    <source>
        <dbReference type="ARBA" id="ARBA00012344"/>
    </source>
</evidence>
<reference evidence="3 4" key="1">
    <citation type="submission" date="2020-08" db="EMBL/GenBank/DDBJ databases">
        <title>Genomic Encyclopedia of Type Strains, Phase IV (KMG-IV): sequencing the most valuable type-strain genomes for metagenomic binning, comparative biology and taxonomic classification.</title>
        <authorList>
            <person name="Goeker M."/>
        </authorList>
    </citation>
    <scope>NUCLEOTIDE SEQUENCE [LARGE SCALE GENOMIC DNA]</scope>
    <source>
        <strain evidence="3 4">DSM 11590</strain>
    </source>
</reference>
<evidence type="ECO:0000313" key="4">
    <source>
        <dbReference type="Proteomes" id="UP000544872"/>
    </source>
</evidence>
<accession>A0A7W9ZIM9</accession>
<evidence type="ECO:0000256" key="2">
    <source>
        <dbReference type="ARBA" id="ARBA00023239"/>
    </source>
</evidence>
<comment type="caution">
    <text evidence="3">The sequence shown here is derived from an EMBL/GenBank/DDBJ whole genome shotgun (WGS) entry which is preliminary data.</text>
</comment>
<keyword evidence="4" id="KW-1185">Reference proteome</keyword>
<dbReference type="InterPro" id="IPR036568">
    <property type="entry name" value="GGCT-like_sf"/>
</dbReference>
<dbReference type="SUPFAM" id="SSF110857">
    <property type="entry name" value="Gamma-glutamyl cyclotransferase-like"/>
    <property type="match status" value="1"/>
</dbReference>
<organism evidence="3 4">
    <name type="scientific">Novispirillum itersonii</name>
    <name type="common">Aquaspirillum itersonii</name>
    <dbReference type="NCBI Taxonomy" id="189"/>
    <lineage>
        <taxon>Bacteria</taxon>
        <taxon>Pseudomonadati</taxon>
        <taxon>Pseudomonadota</taxon>
        <taxon>Alphaproteobacteria</taxon>
        <taxon>Rhodospirillales</taxon>
        <taxon>Novispirillaceae</taxon>
        <taxon>Novispirillum</taxon>
    </lineage>
</organism>
<dbReference type="Gene3D" id="3.10.490.10">
    <property type="entry name" value="Gamma-glutamyl cyclotransferase-like"/>
    <property type="match status" value="1"/>
</dbReference>
<dbReference type="GO" id="GO:0006751">
    <property type="term" value="P:glutathione catabolic process"/>
    <property type="evidence" value="ECO:0007669"/>
    <property type="project" value="InterPro"/>
</dbReference>
<dbReference type="Pfam" id="PF04752">
    <property type="entry name" value="ChaC"/>
    <property type="match status" value="1"/>
</dbReference>
<name>A0A7W9ZIM9_NOVIT</name>
<dbReference type="GO" id="GO:0061928">
    <property type="term" value="F:glutathione specific gamma-glutamylcyclotransferase activity"/>
    <property type="evidence" value="ECO:0007669"/>
    <property type="project" value="UniProtKB-EC"/>
</dbReference>
<dbReference type="RefSeq" id="WP_184263772.1">
    <property type="nucleotide sequence ID" value="NZ_JACIIX010000008.1"/>
</dbReference>
<keyword evidence="2" id="KW-0456">Lyase</keyword>
<dbReference type="EC" id="4.3.2.7" evidence="1"/>
<sequence length="188" mass="20914">MMTRHCTDFWVFGYGSLMWNPGFAFEEAVPAVLDGYYRSFCIYSHHYRGTPARPGLVLGLNEGGQCSGLGFRIAPDQVSAVQDYLRERELIGYAYREATLPLALRDGRTCDAYTFVADPTHGQYAGELGLERSAELIMDAVGCAGLNRDYLIQTVRRLEAHGFHDPHLFALLREVEIRTGTIEAGSGI</sequence>
<dbReference type="GO" id="GO:0005737">
    <property type="term" value="C:cytoplasm"/>
    <property type="evidence" value="ECO:0007669"/>
    <property type="project" value="TreeGrafter"/>
</dbReference>
<dbReference type="CDD" id="cd06661">
    <property type="entry name" value="GGCT_like"/>
    <property type="match status" value="1"/>
</dbReference>
<gene>
    <name evidence="3" type="ORF">FHS48_002389</name>
</gene>
<dbReference type="PANTHER" id="PTHR12192:SF2">
    <property type="entry name" value="GLUTATHIONE-SPECIFIC GAMMA-GLUTAMYLCYCLOTRANSFERASE 2"/>
    <property type="match status" value="1"/>
</dbReference>
<dbReference type="InterPro" id="IPR013024">
    <property type="entry name" value="GGCT-like"/>
</dbReference>
<evidence type="ECO:0000313" key="3">
    <source>
        <dbReference type="EMBL" id="MBB6210959.1"/>
    </source>
</evidence>
<proteinExistence type="predicted"/>